<comment type="caution">
    <text evidence="1">The sequence shown here is derived from an EMBL/GenBank/DDBJ whole genome shotgun (WGS) entry which is preliminary data.</text>
</comment>
<evidence type="ECO:0000313" key="2">
    <source>
        <dbReference type="Proteomes" id="UP001054945"/>
    </source>
</evidence>
<organism evidence="1 2">
    <name type="scientific">Caerostris extrusa</name>
    <name type="common">Bark spider</name>
    <name type="synonym">Caerostris bankana</name>
    <dbReference type="NCBI Taxonomy" id="172846"/>
    <lineage>
        <taxon>Eukaryota</taxon>
        <taxon>Metazoa</taxon>
        <taxon>Ecdysozoa</taxon>
        <taxon>Arthropoda</taxon>
        <taxon>Chelicerata</taxon>
        <taxon>Arachnida</taxon>
        <taxon>Araneae</taxon>
        <taxon>Araneomorphae</taxon>
        <taxon>Entelegynae</taxon>
        <taxon>Araneoidea</taxon>
        <taxon>Araneidae</taxon>
        <taxon>Caerostris</taxon>
    </lineage>
</organism>
<dbReference type="Proteomes" id="UP001054945">
    <property type="component" value="Unassembled WGS sequence"/>
</dbReference>
<protein>
    <submittedName>
        <fullName evidence="1">Uncharacterized protein</fullName>
    </submittedName>
</protein>
<name>A0AAV4W4A9_CAEEX</name>
<proteinExistence type="predicted"/>
<keyword evidence="2" id="KW-1185">Reference proteome</keyword>
<dbReference type="EMBL" id="BPLR01015545">
    <property type="protein sequence ID" value="GIY76880.1"/>
    <property type="molecule type" value="Genomic_DNA"/>
</dbReference>
<sequence length="96" mass="10431">MISPFSRIFSRNQLAKIWSTAPTSSNSVKAEEHKRTALMKTQQCVPFIAPVLMNMCCSPFFFSLSRLLWGARTLTAEAPAEKGSGGCGCGLCIANE</sequence>
<accession>A0AAV4W4A9</accession>
<evidence type="ECO:0000313" key="1">
    <source>
        <dbReference type="EMBL" id="GIY76880.1"/>
    </source>
</evidence>
<gene>
    <name evidence="1" type="ORF">CEXT_205721</name>
</gene>
<reference evidence="1 2" key="1">
    <citation type="submission" date="2021-06" db="EMBL/GenBank/DDBJ databases">
        <title>Caerostris extrusa draft genome.</title>
        <authorList>
            <person name="Kono N."/>
            <person name="Arakawa K."/>
        </authorList>
    </citation>
    <scope>NUCLEOTIDE SEQUENCE [LARGE SCALE GENOMIC DNA]</scope>
</reference>
<dbReference type="AlphaFoldDB" id="A0AAV4W4A9"/>